<evidence type="ECO:0000256" key="1">
    <source>
        <dbReference type="ARBA" id="ARBA00022801"/>
    </source>
</evidence>
<comment type="caution">
    <text evidence="4">The sequence shown here is derived from an EMBL/GenBank/DDBJ whole genome shotgun (WGS) entry which is preliminary data.</text>
</comment>
<reference evidence="4 5" key="1">
    <citation type="submission" date="2016-02" db="EMBL/GenBank/DDBJ databases">
        <title>Biosynthesis of antibiotic leucinostatins and their inhibition on Phytophthora in bio-control Purpureocillium lilacinum.</title>
        <authorList>
            <person name="Wang G."/>
            <person name="Liu Z."/>
            <person name="Lin R."/>
            <person name="Li E."/>
            <person name="Mao Z."/>
            <person name="Ling J."/>
            <person name="Yin W."/>
            <person name="Xie B."/>
        </authorList>
    </citation>
    <scope>NUCLEOTIDE SEQUENCE [LARGE SCALE GENOMIC DNA]</scope>
    <source>
        <strain evidence="4">PLFJ-1</strain>
    </source>
</reference>
<keyword evidence="3" id="KW-0732">Signal</keyword>
<evidence type="ECO:0000256" key="2">
    <source>
        <dbReference type="ARBA" id="ARBA00023157"/>
    </source>
</evidence>
<dbReference type="InterPro" id="IPR029058">
    <property type="entry name" value="AB_hydrolase_fold"/>
</dbReference>
<organism evidence="4 5">
    <name type="scientific">Purpureocillium lilacinum</name>
    <name type="common">Paecilomyces lilacinus</name>
    <dbReference type="NCBI Taxonomy" id="33203"/>
    <lineage>
        <taxon>Eukaryota</taxon>
        <taxon>Fungi</taxon>
        <taxon>Dikarya</taxon>
        <taxon>Ascomycota</taxon>
        <taxon>Pezizomycotina</taxon>
        <taxon>Sordariomycetes</taxon>
        <taxon>Hypocreomycetidae</taxon>
        <taxon>Hypocreales</taxon>
        <taxon>Ophiocordycipitaceae</taxon>
        <taxon>Purpureocillium</taxon>
    </lineage>
</organism>
<evidence type="ECO:0000313" key="5">
    <source>
        <dbReference type="Proteomes" id="UP000078340"/>
    </source>
</evidence>
<dbReference type="SUPFAM" id="SSF53474">
    <property type="entry name" value="alpha/beta-Hydrolases"/>
    <property type="match status" value="1"/>
</dbReference>
<dbReference type="PANTHER" id="PTHR33630:SF9">
    <property type="entry name" value="CUTINASE 4"/>
    <property type="match status" value="1"/>
</dbReference>
<gene>
    <name evidence="4" type="ORF">VFPFJ_07534</name>
</gene>
<keyword evidence="1" id="KW-0378">Hydrolase</keyword>
<sequence length="237" mass="24795">MGCLKALITCALIASLAQAISMGGDALEDRQESCAQIHLLVARGSTEPPGDGQLGSLAARIIRAHQGATQEAIDYPALLNPYSTSVRAGTAAVLNQLTAYVRRCPNSMVVLLGYSQGAQIIGDALCGGDAAGAGPVTPPMDRNISDHVTAIVWYGDPRNVAGKPFDKGTATMNGIYGRPPAQSCDRFSNSMASYCDRGDPYCAQGANVGVHLTYPSRYDIAAATFVNQKLASPTVKF</sequence>
<dbReference type="Proteomes" id="UP000078340">
    <property type="component" value="Unassembled WGS sequence"/>
</dbReference>
<dbReference type="OMA" id="YCAQGAN"/>
<feature type="signal peptide" evidence="3">
    <location>
        <begin position="1"/>
        <end position="19"/>
    </location>
</feature>
<dbReference type="PANTHER" id="PTHR33630">
    <property type="entry name" value="CUTINASE RV1984C-RELATED-RELATED"/>
    <property type="match status" value="1"/>
</dbReference>
<dbReference type="Gene3D" id="3.40.50.1820">
    <property type="entry name" value="alpha/beta hydrolase"/>
    <property type="match status" value="1"/>
</dbReference>
<dbReference type="SMART" id="SM01110">
    <property type="entry name" value="Cutinase"/>
    <property type="match status" value="1"/>
</dbReference>
<dbReference type="EMBL" id="LSBI01000007">
    <property type="protein sequence ID" value="OAQ85146.1"/>
    <property type="molecule type" value="Genomic_DNA"/>
</dbReference>
<evidence type="ECO:0000256" key="3">
    <source>
        <dbReference type="SAM" id="SignalP"/>
    </source>
</evidence>
<protein>
    <submittedName>
        <fullName evidence="4">Acetylxylan esterase protein</fullName>
    </submittedName>
</protein>
<feature type="chain" id="PRO_5008103234" evidence="3">
    <location>
        <begin position="20"/>
        <end position="237"/>
    </location>
</feature>
<dbReference type="GO" id="GO:0052689">
    <property type="term" value="F:carboxylic ester hydrolase activity"/>
    <property type="evidence" value="ECO:0007669"/>
    <property type="project" value="UniProtKB-ARBA"/>
</dbReference>
<dbReference type="InterPro" id="IPR000675">
    <property type="entry name" value="Cutinase/axe"/>
</dbReference>
<keyword evidence="2" id="KW-1015">Disulfide bond</keyword>
<dbReference type="SMR" id="A0A179H4M9"/>
<dbReference type="Pfam" id="PF01083">
    <property type="entry name" value="Cutinase"/>
    <property type="match status" value="1"/>
</dbReference>
<name>A0A179H4M9_PURLI</name>
<proteinExistence type="predicted"/>
<dbReference type="AlphaFoldDB" id="A0A179H4M9"/>
<accession>A0A179H4M9</accession>
<evidence type="ECO:0000313" key="4">
    <source>
        <dbReference type="EMBL" id="OAQ85146.1"/>
    </source>
</evidence>